<organism evidence="3">
    <name type="scientific">Acyrthosiphon pisum</name>
    <name type="common">Pea aphid</name>
    <dbReference type="NCBI Taxonomy" id="7029"/>
    <lineage>
        <taxon>Eukaryota</taxon>
        <taxon>Metazoa</taxon>
        <taxon>Ecdysozoa</taxon>
        <taxon>Arthropoda</taxon>
        <taxon>Hexapoda</taxon>
        <taxon>Insecta</taxon>
        <taxon>Pterygota</taxon>
        <taxon>Neoptera</taxon>
        <taxon>Paraneoptera</taxon>
        <taxon>Hemiptera</taxon>
        <taxon>Sternorrhyncha</taxon>
        <taxon>Aphidomorpha</taxon>
        <taxon>Aphidoidea</taxon>
        <taxon>Aphididae</taxon>
        <taxon>Macrosiphini</taxon>
        <taxon>Acyrthosiphon</taxon>
    </lineage>
</organism>
<reference evidence="3" key="1">
    <citation type="submission" date="2009-06" db="EMBL/GenBank/DDBJ databases">
        <title>A full-length cDNA resource of the pea aphid, Acyrthosiphon pisum.</title>
        <authorList>
            <person name="Shigenobu S."/>
            <person name="Nakabachi A."/>
            <person name="Richards S."/>
        </authorList>
    </citation>
    <scope>NUCLEOTIDE SEQUENCE</scope>
    <source>
        <strain evidence="3">LSR1</strain>
        <tissue evidence="3">Whole body</tissue>
    </source>
</reference>
<evidence type="ECO:0000256" key="2">
    <source>
        <dbReference type="SAM" id="SignalP"/>
    </source>
</evidence>
<feature type="compositionally biased region" description="Low complexity" evidence="1">
    <location>
        <begin position="79"/>
        <end position="88"/>
    </location>
</feature>
<evidence type="ECO:0000256" key="1">
    <source>
        <dbReference type="SAM" id="MobiDB-lite"/>
    </source>
</evidence>
<sequence length="156" mass="18493">MRTWTIILYTIIIIYQNHVYYTAPVGKSGSAIKGQLKTKFGKIADRIVNPQWTLTDPDSKKKENGVVPSDDTVNENDENQTQPNTQNNDNKRKPKKNNKRRRKKSNNKTKQNNIRGNGRHRWYKMVTVDYLLRHGYLFYTIYPQYRNINPLARLFY</sequence>
<protein>
    <submittedName>
        <fullName evidence="3">Uncharacterized protein</fullName>
    </submittedName>
</protein>
<name>C4WXJ4_ACYPI</name>
<accession>C4WXJ4</accession>
<dbReference type="EMBL" id="AK342670">
    <property type="protein sequence ID" value="BAH72614.1"/>
    <property type="molecule type" value="mRNA"/>
</dbReference>
<evidence type="ECO:0000313" key="3">
    <source>
        <dbReference type="EMBL" id="BAH72614.1"/>
    </source>
</evidence>
<dbReference type="AlphaFoldDB" id="C4WXJ4"/>
<feature type="compositionally biased region" description="Basic residues" evidence="1">
    <location>
        <begin position="92"/>
        <end position="107"/>
    </location>
</feature>
<proteinExistence type="evidence at transcript level"/>
<keyword evidence="2" id="KW-0732">Signal</keyword>
<feature type="signal peptide" evidence="2">
    <location>
        <begin position="1"/>
        <end position="16"/>
    </location>
</feature>
<dbReference type="OrthoDB" id="6631454at2759"/>
<feature type="chain" id="PRO_5002943473" evidence="2">
    <location>
        <begin position="17"/>
        <end position="156"/>
    </location>
</feature>
<feature type="region of interest" description="Disordered" evidence="1">
    <location>
        <begin position="52"/>
        <end position="118"/>
    </location>
</feature>